<evidence type="ECO:0000313" key="3">
    <source>
        <dbReference type="EMBL" id="MDQ7247133.1"/>
    </source>
</evidence>
<dbReference type="Gene3D" id="3.40.50.1820">
    <property type="entry name" value="alpha/beta hydrolase"/>
    <property type="match status" value="1"/>
</dbReference>
<proteinExistence type="predicted"/>
<dbReference type="EMBL" id="JAUYVI010000002">
    <property type="protein sequence ID" value="MDQ7247133.1"/>
    <property type="molecule type" value="Genomic_DNA"/>
</dbReference>
<keyword evidence="1 3" id="KW-0378">Hydrolase</keyword>
<dbReference type="RefSeq" id="WP_379954537.1">
    <property type="nucleotide sequence ID" value="NZ_JAUYVI010000002.1"/>
</dbReference>
<dbReference type="PANTHER" id="PTHR43798:SF31">
    <property type="entry name" value="AB HYDROLASE SUPERFAMILY PROTEIN YCLE"/>
    <property type="match status" value="1"/>
</dbReference>
<dbReference type="GO" id="GO:0016787">
    <property type="term" value="F:hydrolase activity"/>
    <property type="evidence" value="ECO:0007669"/>
    <property type="project" value="UniProtKB-KW"/>
</dbReference>
<organism evidence="3 4">
    <name type="scientific">Dongia sedimenti</name>
    <dbReference type="NCBI Taxonomy" id="3064282"/>
    <lineage>
        <taxon>Bacteria</taxon>
        <taxon>Pseudomonadati</taxon>
        <taxon>Pseudomonadota</taxon>
        <taxon>Alphaproteobacteria</taxon>
        <taxon>Rhodospirillales</taxon>
        <taxon>Dongiaceae</taxon>
        <taxon>Dongia</taxon>
    </lineage>
</organism>
<dbReference type="Pfam" id="PF12697">
    <property type="entry name" value="Abhydrolase_6"/>
    <property type="match status" value="1"/>
</dbReference>
<dbReference type="InterPro" id="IPR000073">
    <property type="entry name" value="AB_hydrolase_1"/>
</dbReference>
<gene>
    <name evidence="3" type="ORF">Q8A70_05630</name>
</gene>
<dbReference type="PANTHER" id="PTHR43798">
    <property type="entry name" value="MONOACYLGLYCEROL LIPASE"/>
    <property type="match status" value="1"/>
</dbReference>
<dbReference type="SUPFAM" id="SSF53474">
    <property type="entry name" value="alpha/beta-Hydrolases"/>
    <property type="match status" value="1"/>
</dbReference>
<accession>A0ABU0YK64</accession>
<dbReference type="PRINTS" id="PR00111">
    <property type="entry name" value="ABHYDROLASE"/>
</dbReference>
<comment type="caution">
    <text evidence="3">The sequence shown here is derived from an EMBL/GenBank/DDBJ whole genome shotgun (WGS) entry which is preliminary data.</text>
</comment>
<reference evidence="4" key="1">
    <citation type="submission" date="2023-08" db="EMBL/GenBank/DDBJ databases">
        <title>Rhodospirillaceae gen. nov., a novel taxon isolated from the Yangtze River Yuezi River estuary sludge.</title>
        <authorList>
            <person name="Ruan L."/>
        </authorList>
    </citation>
    <scope>NUCLEOTIDE SEQUENCE [LARGE SCALE GENOMIC DNA]</scope>
    <source>
        <strain evidence="4">R-7</strain>
    </source>
</reference>
<dbReference type="InterPro" id="IPR029058">
    <property type="entry name" value="AB_hydrolase_fold"/>
</dbReference>
<evidence type="ECO:0000256" key="1">
    <source>
        <dbReference type="ARBA" id="ARBA00022801"/>
    </source>
</evidence>
<evidence type="ECO:0000313" key="4">
    <source>
        <dbReference type="Proteomes" id="UP001230156"/>
    </source>
</evidence>
<evidence type="ECO:0000259" key="2">
    <source>
        <dbReference type="Pfam" id="PF12697"/>
    </source>
</evidence>
<keyword evidence="4" id="KW-1185">Reference proteome</keyword>
<sequence>MIFEVDGRTVFAATGGQPVRTDRPVAVFLHGAGMDHSVWTLPGRYVAHHGGTALALDLPGHGKSDGPALGSIAEMAAWVWRVLDAQKIARAFFVGHSMGALIGLEAARTRPERVAGLMLVGFAPRMPVHPDLLEAAKRNDPKAAALIASWGFGPAGQVGGNQTPGLAMLPLGLRLIERAAAGTLYADLAACDAYRDAGTEIACPVLLLQGTADRMTPAKGAKAFVEKLPKTDIRMLDGIGHMVMAEAPDDVTAALRDFIR</sequence>
<dbReference type="Proteomes" id="UP001230156">
    <property type="component" value="Unassembled WGS sequence"/>
</dbReference>
<feature type="domain" description="AB hydrolase-1" evidence="2">
    <location>
        <begin position="27"/>
        <end position="253"/>
    </location>
</feature>
<protein>
    <submittedName>
        <fullName evidence="3">Alpha/beta fold hydrolase</fullName>
    </submittedName>
</protein>
<dbReference type="InterPro" id="IPR050266">
    <property type="entry name" value="AB_hydrolase_sf"/>
</dbReference>
<name>A0ABU0YK64_9PROT</name>